<protein>
    <submittedName>
        <fullName evidence="1">Uncharacterized protein</fullName>
    </submittedName>
</protein>
<sequence length="228" mass="26528">MELLTKTRDELKEYAGKMQLKYAKNISDDNLRNLVEMEAIKRTVEIEERARLKLQQESKMRLDLAEIRAEADIRGVTIDIPKEPTLTDIARLKKELDIIIKEPKPSPETLAIESSKKVYAIFRNLEQDDMDVLRNPGGKHWFHFWPDKVHVIPEWLIGYYRKTATVPRYEKKTVRTLETAQIQETIEKVVRTKDRQRFSFEVLGDAPDDASFGIVTDSQIISSLEQTV</sequence>
<evidence type="ECO:0000313" key="1">
    <source>
        <dbReference type="EMBL" id="KKN19560.1"/>
    </source>
</evidence>
<proteinExistence type="predicted"/>
<dbReference type="AlphaFoldDB" id="A0A0F9NJ32"/>
<organism evidence="1">
    <name type="scientific">marine sediment metagenome</name>
    <dbReference type="NCBI Taxonomy" id="412755"/>
    <lineage>
        <taxon>unclassified sequences</taxon>
        <taxon>metagenomes</taxon>
        <taxon>ecological metagenomes</taxon>
    </lineage>
</organism>
<accession>A0A0F9NJ32</accession>
<gene>
    <name evidence="1" type="ORF">LCGC14_0944460</name>
</gene>
<comment type="caution">
    <text evidence="1">The sequence shown here is derived from an EMBL/GenBank/DDBJ whole genome shotgun (WGS) entry which is preliminary data.</text>
</comment>
<name>A0A0F9NJ32_9ZZZZ</name>
<reference evidence="1" key="1">
    <citation type="journal article" date="2015" name="Nature">
        <title>Complex archaea that bridge the gap between prokaryotes and eukaryotes.</title>
        <authorList>
            <person name="Spang A."/>
            <person name="Saw J.H."/>
            <person name="Jorgensen S.L."/>
            <person name="Zaremba-Niedzwiedzka K."/>
            <person name="Martijn J."/>
            <person name="Lind A.E."/>
            <person name="van Eijk R."/>
            <person name="Schleper C."/>
            <person name="Guy L."/>
            <person name="Ettema T.J."/>
        </authorList>
    </citation>
    <scope>NUCLEOTIDE SEQUENCE</scope>
</reference>
<dbReference type="EMBL" id="LAZR01003323">
    <property type="protein sequence ID" value="KKN19560.1"/>
    <property type="molecule type" value="Genomic_DNA"/>
</dbReference>